<dbReference type="EMBL" id="MCGH01000002">
    <property type="protein sequence ID" value="ODM05365.1"/>
    <property type="molecule type" value="Genomic_DNA"/>
</dbReference>
<dbReference type="Gene3D" id="3.40.50.280">
    <property type="entry name" value="Cobalamin-binding domain"/>
    <property type="match status" value="1"/>
</dbReference>
<dbReference type="PANTHER" id="PTHR43409:SF16">
    <property type="entry name" value="SLR0320 PROTEIN"/>
    <property type="match status" value="1"/>
</dbReference>
<dbReference type="SUPFAM" id="SSF52242">
    <property type="entry name" value="Cobalamin (vitamin B12)-binding domain"/>
    <property type="match status" value="1"/>
</dbReference>
<dbReference type="InterPro" id="IPR006158">
    <property type="entry name" value="Cobalamin-bd"/>
</dbReference>
<organism evidence="8 9">
    <name type="scientific">Eisenbergiella tayi</name>
    <dbReference type="NCBI Taxonomy" id="1432052"/>
    <lineage>
        <taxon>Bacteria</taxon>
        <taxon>Bacillati</taxon>
        <taxon>Bacillota</taxon>
        <taxon>Clostridia</taxon>
        <taxon>Lachnospirales</taxon>
        <taxon>Lachnospiraceae</taxon>
        <taxon>Eisenbergiella</taxon>
    </lineage>
</organism>
<dbReference type="InterPro" id="IPR058240">
    <property type="entry name" value="rSAM_sf"/>
</dbReference>
<dbReference type="GO" id="GO:0046872">
    <property type="term" value="F:metal ion binding"/>
    <property type="evidence" value="ECO:0007669"/>
    <property type="project" value="UniProtKB-KW"/>
</dbReference>
<name>A0A1E3A9C2_9FIRM</name>
<dbReference type="RefSeq" id="WP_069151659.1">
    <property type="nucleotide sequence ID" value="NZ_DAWDRA010000531.1"/>
</dbReference>
<dbReference type="CDD" id="cd01335">
    <property type="entry name" value="Radical_SAM"/>
    <property type="match status" value="1"/>
</dbReference>
<dbReference type="AlphaFoldDB" id="A0A1E3A9C2"/>
<feature type="domain" description="B12-binding" evidence="6">
    <location>
        <begin position="1"/>
        <end position="138"/>
    </location>
</feature>
<proteinExistence type="predicted"/>
<keyword evidence="4" id="KW-0408">Iron</keyword>
<evidence type="ECO:0000256" key="1">
    <source>
        <dbReference type="ARBA" id="ARBA00001966"/>
    </source>
</evidence>
<dbReference type="InterPro" id="IPR025288">
    <property type="entry name" value="DUF4080"/>
</dbReference>
<dbReference type="GO" id="GO:0031419">
    <property type="term" value="F:cobalamin binding"/>
    <property type="evidence" value="ECO:0007669"/>
    <property type="project" value="InterPro"/>
</dbReference>
<dbReference type="InterPro" id="IPR006638">
    <property type="entry name" value="Elp3/MiaA/NifB-like_rSAM"/>
</dbReference>
<evidence type="ECO:0000313" key="8">
    <source>
        <dbReference type="EMBL" id="ODM05365.1"/>
    </source>
</evidence>
<feature type="domain" description="Radical SAM core" evidence="7">
    <location>
        <begin position="181"/>
        <end position="411"/>
    </location>
</feature>
<evidence type="ECO:0000256" key="3">
    <source>
        <dbReference type="ARBA" id="ARBA00022723"/>
    </source>
</evidence>
<reference evidence="8 9" key="1">
    <citation type="submission" date="2016-07" db="EMBL/GenBank/DDBJ databases">
        <title>Characterization of isolates of Eisenbergiella tayi derived from blood cultures, using whole genome sequencing.</title>
        <authorList>
            <person name="Burdz T."/>
            <person name="Wiebe D."/>
            <person name="Huynh C."/>
            <person name="Bernard K."/>
        </authorList>
    </citation>
    <scope>NUCLEOTIDE SEQUENCE [LARGE SCALE GENOMIC DNA]</scope>
    <source>
        <strain evidence="8 9">NML 110608</strain>
    </source>
</reference>
<dbReference type="InterPro" id="IPR023404">
    <property type="entry name" value="rSAM_horseshoe"/>
</dbReference>
<dbReference type="Pfam" id="PF04055">
    <property type="entry name" value="Radical_SAM"/>
    <property type="match status" value="1"/>
</dbReference>
<dbReference type="InterPro" id="IPR034466">
    <property type="entry name" value="Methyltransferase_Class_B"/>
</dbReference>
<dbReference type="PATRIC" id="fig|1432052.4.peg.1405"/>
<dbReference type="Gene3D" id="3.80.30.20">
    <property type="entry name" value="tm_1862 like domain"/>
    <property type="match status" value="1"/>
</dbReference>
<dbReference type="SFLD" id="SFLDG01123">
    <property type="entry name" value="methyltransferase_(Class_B)"/>
    <property type="match status" value="1"/>
</dbReference>
<keyword evidence="5" id="KW-0411">Iron-sulfur</keyword>
<accession>A0A1E3A9C2</accession>
<evidence type="ECO:0000256" key="4">
    <source>
        <dbReference type="ARBA" id="ARBA00023004"/>
    </source>
</evidence>
<dbReference type="Proteomes" id="UP000094067">
    <property type="component" value="Unassembled WGS sequence"/>
</dbReference>
<comment type="caution">
    <text evidence="8">The sequence shown here is derived from an EMBL/GenBank/DDBJ whole genome shotgun (WGS) entry which is preliminary data.</text>
</comment>
<dbReference type="SFLD" id="SFLDS00029">
    <property type="entry name" value="Radical_SAM"/>
    <property type="match status" value="1"/>
</dbReference>
<dbReference type="GO" id="GO:0003824">
    <property type="term" value="F:catalytic activity"/>
    <property type="evidence" value="ECO:0007669"/>
    <property type="project" value="InterPro"/>
</dbReference>
<dbReference type="PROSITE" id="PS51918">
    <property type="entry name" value="RADICAL_SAM"/>
    <property type="match status" value="1"/>
</dbReference>
<protein>
    <submittedName>
        <fullName evidence="8">Coproporphyrinogen III oxidase</fullName>
    </submittedName>
</protein>
<keyword evidence="3" id="KW-0479">Metal-binding</keyword>
<evidence type="ECO:0000256" key="2">
    <source>
        <dbReference type="ARBA" id="ARBA00022691"/>
    </source>
</evidence>
<dbReference type="SFLD" id="SFLDG01082">
    <property type="entry name" value="B12-binding_domain_containing"/>
    <property type="match status" value="1"/>
</dbReference>
<evidence type="ECO:0000259" key="6">
    <source>
        <dbReference type="PROSITE" id="PS51332"/>
    </source>
</evidence>
<dbReference type="InterPro" id="IPR007197">
    <property type="entry name" value="rSAM"/>
</dbReference>
<comment type="cofactor">
    <cofactor evidence="1">
        <name>[4Fe-4S] cluster</name>
        <dbReference type="ChEBI" id="CHEBI:49883"/>
    </cofactor>
</comment>
<evidence type="ECO:0000259" key="7">
    <source>
        <dbReference type="PROSITE" id="PS51918"/>
    </source>
</evidence>
<dbReference type="SUPFAM" id="SSF102114">
    <property type="entry name" value="Radical SAM enzymes"/>
    <property type="match status" value="1"/>
</dbReference>
<dbReference type="Pfam" id="PF13311">
    <property type="entry name" value="DUF4080"/>
    <property type="match status" value="1"/>
</dbReference>
<dbReference type="GO" id="GO:0051539">
    <property type="term" value="F:4 iron, 4 sulfur cluster binding"/>
    <property type="evidence" value="ECO:0007669"/>
    <property type="project" value="UniProtKB-KW"/>
</dbReference>
<dbReference type="GO" id="GO:0005829">
    <property type="term" value="C:cytosol"/>
    <property type="evidence" value="ECO:0007669"/>
    <property type="project" value="TreeGrafter"/>
</dbReference>
<dbReference type="PROSITE" id="PS51332">
    <property type="entry name" value="B12_BINDING"/>
    <property type="match status" value="1"/>
</dbReference>
<evidence type="ECO:0000256" key="5">
    <source>
        <dbReference type="ARBA" id="ARBA00023014"/>
    </source>
</evidence>
<dbReference type="InterPro" id="IPR051198">
    <property type="entry name" value="BchE-like"/>
</dbReference>
<keyword evidence="2" id="KW-0949">S-adenosyl-L-methionine</keyword>
<dbReference type="CDD" id="cd02068">
    <property type="entry name" value="radical_SAM_B12_BD"/>
    <property type="match status" value="1"/>
</dbReference>
<evidence type="ECO:0000313" key="9">
    <source>
        <dbReference type="Proteomes" id="UP000094067"/>
    </source>
</evidence>
<dbReference type="PANTHER" id="PTHR43409">
    <property type="entry name" value="ANAEROBIC MAGNESIUM-PROTOPORPHYRIN IX MONOMETHYL ESTER CYCLASE-RELATED"/>
    <property type="match status" value="1"/>
</dbReference>
<sequence length="595" mass="70400">MKFLLTAVNAKYIHSNPAIYSLRAYSVQKDPELEKNIELAEYTINQPFQDILADIYGRKPDCIAFSCYIWNWEMIRDIVRELAKILPDVPVWLGGPEVSYNAEEILEKLPFLTGIMVGEGEETFRELLCYYRNGSTRENAGLEKIAGIVFRRHAGICRTGERRLTDISELPFFYNEEDIGDFHNRIIYYESSRGCPYRCSYCLSSIDKTVRLRSRELVEKELQFFLDKKVPQVKFVDRTFNCDHKHAMGIWKYIKEHDNGITNFHFEISADILKEEELAILQSLRPGLVQLEIGVQSTNPRTIEEIRRSMDWERLRQIVAALREKENIHIHLDLIAGLPYEDMESFRNSFNEVYACRPEQLQLGFLKVLKGSYMHEKASEYEIHYTDKTPYEVLFTKWLPYDQVLKLKKVEEMVELYYNSGQFVHTLPVLEKAFSDPFCLYERLAEYYEEKGYFINNPARGYRYQVLLDFAVSAEPEKEELYRQLLTLDMYLRENMKSRPAFALTLLENQEIKEKINDFYRREEKNPTCLTQYVQDGCTSRQMARMTHIECFTLPVWEKEPLEHNNETAIYYLLFDYRKRNPLNQEAYTILLPLT</sequence>
<dbReference type="SMART" id="SM00729">
    <property type="entry name" value="Elp3"/>
    <property type="match status" value="1"/>
</dbReference>
<gene>
    <name evidence="8" type="ORF">BEI61_01253</name>
</gene>
<dbReference type="Pfam" id="PF02310">
    <property type="entry name" value="B12-binding"/>
    <property type="match status" value="1"/>
</dbReference>
<dbReference type="InterPro" id="IPR036724">
    <property type="entry name" value="Cobalamin-bd_sf"/>
</dbReference>